<dbReference type="Gene3D" id="3.40.50.920">
    <property type="match status" value="1"/>
</dbReference>
<dbReference type="SUPFAM" id="SSF52922">
    <property type="entry name" value="TK C-terminal domain-like"/>
    <property type="match status" value="1"/>
</dbReference>
<evidence type="ECO:0000256" key="4">
    <source>
        <dbReference type="ARBA" id="ARBA00023052"/>
    </source>
</evidence>
<dbReference type="InterPro" id="IPR005475">
    <property type="entry name" value="Transketolase-like_Pyr-bd"/>
</dbReference>
<keyword evidence="6" id="KW-0670">Pyruvate</keyword>
<feature type="domain" description="Transketolase-like pyrimidine-binding" evidence="5">
    <location>
        <begin position="323"/>
        <end position="497"/>
    </location>
</feature>
<dbReference type="GO" id="GO:0016624">
    <property type="term" value="F:oxidoreductase activity, acting on the aldehyde or oxo group of donors, disulfide as acceptor"/>
    <property type="evidence" value="ECO:0007669"/>
    <property type="project" value="InterPro"/>
</dbReference>
<dbReference type="GO" id="GO:0006086">
    <property type="term" value="P:pyruvate decarboxylation to acetyl-CoA"/>
    <property type="evidence" value="ECO:0007669"/>
    <property type="project" value="TreeGrafter"/>
</dbReference>
<reference evidence="6 7" key="1">
    <citation type="submission" date="2019-08" db="EMBL/GenBank/DDBJ databases">
        <title>Genomes of Subsaximicrobium wynnwilliamsii strains.</title>
        <authorList>
            <person name="Bowman J.P."/>
        </authorList>
    </citation>
    <scope>NUCLEOTIDE SEQUENCE [LARGE SCALE GENOMIC DNA]</scope>
    <source>
        <strain evidence="6 7">2-80-2</strain>
    </source>
</reference>
<keyword evidence="4" id="KW-0786">Thiamine pyrophosphate</keyword>
<dbReference type="CDD" id="cd02000">
    <property type="entry name" value="TPP_E1_PDC_ADC_BCADC"/>
    <property type="match status" value="1"/>
</dbReference>
<dbReference type="SUPFAM" id="SSF52518">
    <property type="entry name" value="Thiamin diphosphate-binding fold (THDP-binding)"/>
    <property type="match status" value="2"/>
</dbReference>
<evidence type="ECO:0000256" key="3">
    <source>
        <dbReference type="ARBA" id="ARBA00023002"/>
    </source>
</evidence>
<dbReference type="PANTHER" id="PTHR11516">
    <property type="entry name" value="PYRUVATE DEHYDROGENASE E1 COMPONENT, ALPHA SUBUNIT BACTERIAL AND ORGANELLAR"/>
    <property type="match status" value="1"/>
</dbReference>
<evidence type="ECO:0000313" key="6">
    <source>
        <dbReference type="EMBL" id="TXD89072.1"/>
    </source>
</evidence>
<organism evidence="6 7">
    <name type="scientific">Subsaximicrobium wynnwilliamsii</name>
    <dbReference type="NCBI Taxonomy" id="291179"/>
    <lineage>
        <taxon>Bacteria</taxon>
        <taxon>Pseudomonadati</taxon>
        <taxon>Bacteroidota</taxon>
        <taxon>Flavobacteriia</taxon>
        <taxon>Flavobacteriales</taxon>
        <taxon>Flavobacteriaceae</taxon>
        <taxon>Subsaximicrobium</taxon>
    </lineage>
</organism>
<dbReference type="AlphaFoldDB" id="A0A5C6ZG65"/>
<comment type="function">
    <text evidence="2">E1 component of the 2-oxoglutarate dehydrogenase (OGDH) complex which catalyzes the decarboxylation of 2-oxoglutarate, the first step in the conversion of 2-oxoglutarate to succinyl-CoA and CO(2).</text>
</comment>
<comment type="cofactor">
    <cofactor evidence="1">
        <name>thiamine diphosphate</name>
        <dbReference type="ChEBI" id="CHEBI:58937"/>
    </cofactor>
</comment>
<name>A0A5C6ZG65_9FLAO</name>
<dbReference type="InterPro" id="IPR050642">
    <property type="entry name" value="PDH_E1_Alpha_Subunit"/>
</dbReference>
<dbReference type="InterPro" id="IPR029061">
    <property type="entry name" value="THDP-binding"/>
</dbReference>
<sequence>MEKNTISHKLIKTLIRIRNVEQTFLDLFSQGHLNGTVHTCIGQELSALAFAGQLKKTDFVFSNHRCHGHFIAYTNEWKPLMLELLGKKDGVCGGVGSSQHLQLYNFFSNGIQGGIMPMAAGFALGNKLKQNDAIGVVYIGDGTLGEGVVYETLNFISKKEIPVIVVCENNKYAQSTPIEYNLAGSIELRAKAFGIEFRNSSTSGETANIIDEAKASIDWVRANKKPIFHLVDTYRLKAHSKGDDDRDQSEIETNAKNDFLNILAENDPEYFKKENDKIQAEIDKFIETALTEDELSIEDYNYAEQEEKYREDVEFSPYETKKGRLVQKMNASFKKLLEDKKVIFIGEDIMDPYGGAFKVSKGLSDTFPEQVIGTSISEGLIAGVSNGLALNGFKPFAEFMFGDFTALAFDQMINHASKIYNMYNKKVTCPVVFRTPMGGGRGYGPTHSQSIEKHYIGMDAFEICASNRYLDPDIILNYLYERKHPSLLIENKVDYAKNSTISLPNGYEMLQSIEALPSILIRPTSDHAKTTIITYGGSADVVINNIENYFYEYDNLVQVLLLTKIDPIPKRLLKTVLQNASSVLFVEEGNSGGTVGDYFISYLAQNFNNLNLKAIASERISIPSAKSLEDTVLINKANIYSNLNGVDA</sequence>
<dbReference type="Pfam" id="PF00676">
    <property type="entry name" value="E1_dh"/>
    <property type="match status" value="1"/>
</dbReference>
<evidence type="ECO:0000259" key="5">
    <source>
        <dbReference type="SMART" id="SM00861"/>
    </source>
</evidence>
<dbReference type="InterPro" id="IPR009014">
    <property type="entry name" value="Transketo_C/PFOR_II"/>
</dbReference>
<comment type="caution">
    <text evidence="6">The sequence shown here is derived from an EMBL/GenBank/DDBJ whole genome shotgun (WGS) entry which is preliminary data.</text>
</comment>
<proteinExistence type="predicted"/>
<protein>
    <submittedName>
        <fullName evidence="6">Pyruvate dehydrogenase</fullName>
    </submittedName>
</protein>
<keyword evidence="3" id="KW-0560">Oxidoreductase</keyword>
<accession>A0A5C6ZG65</accession>
<evidence type="ECO:0000313" key="7">
    <source>
        <dbReference type="Proteomes" id="UP000321578"/>
    </source>
</evidence>
<dbReference type="SMART" id="SM00861">
    <property type="entry name" value="Transket_pyr"/>
    <property type="match status" value="1"/>
</dbReference>
<dbReference type="InterPro" id="IPR001017">
    <property type="entry name" value="DH_E1"/>
</dbReference>
<dbReference type="OrthoDB" id="8732661at2"/>
<dbReference type="EMBL" id="VORO01000009">
    <property type="protein sequence ID" value="TXD89072.1"/>
    <property type="molecule type" value="Genomic_DNA"/>
</dbReference>
<dbReference type="PANTHER" id="PTHR11516:SF2">
    <property type="entry name" value="PYRUVATE DEHYDROGENASE ALPHA SUBUNIT"/>
    <property type="match status" value="1"/>
</dbReference>
<dbReference type="Gene3D" id="3.40.50.970">
    <property type="match status" value="2"/>
</dbReference>
<dbReference type="Proteomes" id="UP000321578">
    <property type="component" value="Unassembled WGS sequence"/>
</dbReference>
<dbReference type="Pfam" id="PF02779">
    <property type="entry name" value="Transket_pyr"/>
    <property type="match status" value="1"/>
</dbReference>
<evidence type="ECO:0000256" key="1">
    <source>
        <dbReference type="ARBA" id="ARBA00001964"/>
    </source>
</evidence>
<gene>
    <name evidence="6" type="ORF">ESY86_09865</name>
</gene>
<keyword evidence="7" id="KW-1185">Reference proteome</keyword>
<dbReference type="RefSeq" id="WP_147086426.1">
    <property type="nucleotide sequence ID" value="NZ_VORM01000032.1"/>
</dbReference>
<evidence type="ECO:0000256" key="2">
    <source>
        <dbReference type="ARBA" id="ARBA00003906"/>
    </source>
</evidence>